<organism evidence="2 3">
    <name type="scientific">Botryotinia fuckeliana (strain T4)</name>
    <name type="common">Noble rot fungus</name>
    <name type="synonym">Botrytis cinerea</name>
    <dbReference type="NCBI Taxonomy" id="999810"/>
    <lineage>
        <taxon>Eukaryota</taxon>
        <taxon>Fungi</taxon>
        <taxon>Dikarya</taxon>
        <taxon>Ascomycota</taxon>
        <taxon>Pezizomycotina</taxon>
        <taxon>Leotiomycetes</taxon>
        <taxon>Helotiales</taxon>
        <taxon>Sclerotiniaceae</taxon>
        <taxon>Botrytis</taxon>
    </lineage>
</organism>
<feature type="signal peptide" evidence="1">
    <location>
        <begin position="1"/>
        <end position="19"/>
    </location>
</feature>
<reference evidence="3" key="1">
    <citation type="journal article" date="2011" name="PLoS Genet.">
        <title>Genomic analysis of the necrotrophic fungal pathogens Sclerotinia sclerotiorum and Botrytis cinerea.</title>
        <authorList>
            <person name="Amselem J."/>
            <person name="Cuomo C.A."/>
            <person name="van Kan J.A."/>
            <person name="Viaud M."/>
            <person name="Benito E.P."/>
            <person name="Couloux A."/>
            <person name="Coutinho P.M."/>
            <person name="de Vries R.P."/>
            <person name="Dyer P.S."/>
            <person name="Fillinger S."/>
            <person name="Fournier E."/>
            <person name="Gout L."/>
            <person name="Hahn M."/>
            <person name="Kohn L."/>
            <person name="Lapalu N."/>
            <person name="Plummer K.M."/>
            <person name="Pradier J.M."/>
            <person name="Quevillon E."/>
            <person name="Sharon A."/>
            <person name="Simon A."/>
            <person name="ten Have A."/>
            <person name="Tudzynski B."/>
            <person name="Tudzynski P."/>
            <person name="Wincker P."/>
            <person name="Andrew M."/>
            <person name="Anthouard V."/>
            <person name="Beever R.E."/>
            <person name="Beffa R."/>
            <person name="Benoit I."/>
            <person name="Bouzid O."/>
            <person name="Brault B."/>
            <person name="Chen Z."/>
            <person name="Choquer M."/>
            <person name="Collemare J."/>
            <person name="Cotton P."/>
            <person name="Danchin E.G."/>
            <person name="Da Silva C."/>
            <person name="Gautier A."/>
            <person name="Giraud C."/>
            <person name="Giraud T."/>
            <person name="Gonzalez C."/>
            <person name="Grossetete S."/>
            <person name="Guldener U."/>
            <person name="Henrissat B."/>
            <person name="Howlett B.J."/>
            <person name="Kodira C."/>
            <person name="Kretschmer M."/>
            <person name="Lappartient A."/>
            <person name="Leroch M."/>
            <person name="Levis C."/>
            <person name="Mauceli E."/>
            <person name="Neuveglise C."/>
            <person name="Oeser B."/>
            <person name="Pearson M."/>
            <person name="Poulain J."/>
            <person name="Poussereau N."/>
            <person name="Quesneville H."/>
            <person name="Rascle C."/>
            <person name="Schumacher J."/>
            <person name="Segurens B."/>
            <person name="Sexton A."/>
            <person name="Silva E."/>
            <person name="Sirven C."/>
            <person name="Soanes D.M."/>
            <person name="Talbot N.J."/>
            <person name="Templeton M."/>
            <person name="Yandava C."/>
            <person name="Yarden O."/>
            <person name="Zeng Q."/>
            <person name="Rollins J.A."/>
            <person name="Lebrun M.H."/>
            <person name="Dickman M."/>
        </authorList>
    </citation>
    <scope>NUCLEOTIDE SEQUENCE [LARGE SCALE GENOMIC DNA]</scope>
    <source>
        <strain evidence="3">T4</strain>
    </source>
</reference>
<dbReference type="HOGENOM" id="CLU_2775655_0_0_1"/>
<name>G2YCQ6_BOTF4</name>
<gene>
    <name evidence="2" type="ORF">BofuT4_uP097860.1</name>
</gene>
<feature type="chain" id="PRO_5003440646" evidence="1">
    <location>
        <begin position="20"/>
        <end position="69"/>
    </location>
</feature>
<keyword evidence="1" id="KW-0732">Signal</keyword>
<dbReference type="InParanoid" id="G2YCQ6"/>
<dbReference type="EMBL" id="FQ790319">
    <property type="protein sequence ID" value="CCD34885.1"/>
    <property type="molecule type" value="Genomic_DNA"/>
</dbReference>
<proteinExistence type="predicted"/>
<evidence type="ECO:0000313" key="2">
    <source>
        <dbReference type="EMBL" id="CCD34885.1"/>
    </source>
</evidence>
<evidence type="ECO:0000313" key="3">
    <source>
        <dbReference type="Proteomes" id="UP000008177"/>
    </source>
</evidence>
<dbReference type="AlphaFoldDB" id="G2YCQ6"/>
<accession>G2YCQ6</accession>
<sequence>MKFFKIVNHLASLAILATGGKSVGRSWAYQARCIGSCEHDNVGTCHIGLVRQDECVGKNEVRDANFRDP</sequence>
<evidence type="ECO:0000256" key="1">
    <source>
        <dbReference type="SAM" id="SignalP"/>
    </source>
</evidence>
<protein>
    <submittedName>
        <fullName evidence="2">Uncharacterized protein</fullName>
    </submittedName>
</protein>
<dbReference type="Proteomes" id="UP000008177">
    <property type="component" value="Unplaced contigs"/>
</dbReference>